<dbReference type="Proteomes" id="UP001187531">
    <property type="component" value="Unassembled WGS sequence"/>
</dbReference>
<comment type="caution">
    <text evidence="3">The sequence shown here is derived from an EMBL/GenBank/DDBJ whole genome shotgun (WGS) entry which is preliminary data.</text>
</comment>
<keyword evidence="4" id="KW-1185">Reference proteome</keyword>
<evidence type="ECO:0000259" key="2">
    <source>
        <dbReference type="PROSITE" id="PS51688"/>
    </source>
</evidence>
<name>A0AA88HAL0_ARTSF</name>
<accession>A0AA88HAL0</accession>
<dbReference type="EMBL" id="JAVRJZ010001123">
    <property type="protein sequence ID" value="KAK2701927.1"/>
    <property type="molecule type" value="Genomic_DNA"/>
</dbReference>
<feature type="compositionally biased region" description="Polar residues" evidence="1">
    <location>
        <begin position="449"/>
        <end position="458"/>
    </location>
</feature>
<gene>
    <name evidence="3" type="ORF">QYM36_019428</name>
</gene>
<feature type="domain" description="Peptidase S74" evidence="2">
    <location>
        <begin position="303"/>
        <end position="407"/>
    </location>
</feature>
<dbReference type="InterPro" id="IPR030392">
    <property type="entry name" value="S74_ICA"/>
</dbReference>
<feature type="region of interest" description="Disordered" evidence="1">
    <location>
        <begin position="425"/>
        <end position="458"/>
    </location>
</feature>
<evidence type="ECO:0000313" key="4">
    <source>
        <dbReference type="Proteomes" id="UP001187531"/>
    </source>
</evidence>
<protein>
    <recommendedName>
        <fullName evidence="2">Peptidase S74 domain-containing protein</fullName>
    </recommendedName>
</protein>
<sequence length="458" mass="48272">MFSKVFPSSVLDDLEVTGDSSGLNVKVAAGAGYVRGHYYASTAIETLTIDAGDGNPRIDTVVLRLEYGSVNDIHLVVVKGTPAASPVAPSLTQTETGVYEFPLANVAVAAGAVTISAGNVTDRRLMFAAAFQAAVGIELAWSQITGKPSTFAPSAHTHAGGDITSGTVAFGRLPTGTGSTQVAIGNHTHDSRYYTESEVDSLLSGKANSSHNHSASQITSGTLSFSRLPTGTGSSEVAVGNHIHDTRYYTQALIDSAFSSRDADISYVQAGNMTSAVYNRDLGGVTRRATWVSNGGALGYASSLREHKQDIAPAGLAREVLTQIPVVQYRYKAQVALQQQNPEHHVAVEIGTLADDLHALGLWQFVTYDGHGEGAAPQGVHYELLGLAAIALGQILADELDTVRERLDSIEDRLTAWRRDGSCHRTGFAPGSVSSHPPPPRSADRTRRSGMSSVATST</sequence>
<dbReference type="PROSITE" id="PS51688">
    <property type="entry name" value="ICA"/>
    <property type="match status" value="1"/>
</dbReference>
<organism evidence="3 4">
    <name type="scientific">Artemia franciscana</name>
    <name type="common">Brine shrimp</name>
    <name type="synonym">Artemia sanfranciscana</name>
    <dbReference type="NCBI Taxonomy" id="6661"/>
    <lineage>
        <taxon>Eukaryota</taxon>
        <taxon>Metazoa</taxon>
        <taxon>Ecdysozoa</taxon>
        <taxon>Arthropoda</taxon>
        <taxon>Crustacea</taxon>
        <taxon>Branchiopoda</taxon>
        <taxon>Anostraca</taxon>
        <taxon>Artemiidae</taxon>
        <taxon>Artemia</taxon>
    </lineage>
</organism>
<reference evidence="3" key="1">
    <citation type="submission" date="2023-07" db="EMBL/GenBank/DDBJ databases">
        <title>Chromosome-level genome assembly of Artemia franciscana.</title>
        <authorList>
            <person name="Jo E."/>
        </authorList>
    </citation>
    <scope>NUCLEOTIDE SEQUENCE</scope>
    <source>
        <tissue evidence="3">Whole body</tissue>
    </source>
</reference>
<evidence type="ECO:0000256" key="1">
    <source>
        <dbReference type="SAM" id="MobiDB-lite"/>
    </source>
</evidence>
<evidence type="ECO:0000313" key="3">
    <source>
        <dbReference type="EMBL" id="KAK2701927.1"/>
    </source>
</evidence>
<dbReference type="AlphaFoldDB" id="A0AA88HAL0"/>
<proteinExistence type="predicted"/>